<dbReference type="Proteomes" id="UP000052167">
    <property type="component" value="Unassembled WGS sequence"/>
</dbReference>
<evidence type="ECO:0000256" key="1">
    <source>
        <dbReference type="SAM" id="Phobius"/>
    </source>
</evidence>
<keyword evidence="3" id="KW-1185">Reference proteome</keyword>
<accession>A0A922P218</accession>
<feature type="transmembrane region" description="Helical" evidence="1">
    <location>
        <begin position="21"/>
        <end position="42"/>
    </location>
</feature>
<comment type="caution">
    <text evidence="2">The sequence shown here is derived from an EMBL/GenBank/DDBJ whole genome shotgun (WGS) entry which is preliminary data.</text>
</comment>
<keyword evidence="1" id="KW-0812">Transmembrane</keyword>
<protein>
    <submittedName>
        <fullName evidence="2">Uncharacterized protein</fullName>
    </submittedName>
</protein>
<evidence type="ECO:0000313" key="2">
    <source>
        <dbReference type="EMBL" id="KEQ09910.1"/>
    </source>
</evidence>
<dbReference type="RefSeq" id="WP_029618730.1">
    <property type="nucleotide sequence ID" value="NZ_CAJXID010000040.1"/>
</dbReference>
<feature type="transmembrane region" description="Helical" evidence="1">
    <location>
        <begin position="67"/>
        <end position="86"/>
    </location>
</feature>
<dbReference type="AlphaFoldDB" id="A0A922P218"/>
<dbReference type="PROSITE" id="PS51257">
    <property type="entry name" value="PROKAR_LIPOPROTEIN"/>
    <property type="match status" value="1"/>
</dbReference>
<organism evidence="2 3">
    <name type="scientific">Pseudorhizobium pelagicum</name>
    <dbReference type="NCBI Taxonomy" id="1509405"/>
    <lineage>
        <taxon>Bacteria</taxon>
        <taxon>Pseudomonadati</taxon>
        <taxon>Pseudomonadota</taxon>
        <taxon>Alphaproteobacteria</taxon>
        <taxon>Hyphomicrobiales</taxon>
        <taxon>Rhizobiaceae</taxon>
        <taxon>Rhizobium/Agrobacterium group</taxon>
        <taxon>Pseudorhizobium</taxon>
    </lineage>
</organism>
<gene>
    <name evidence="2" type="ORF">GV68_21415</name>
</gene>
<evidence type="ECO:0000313" key="3">
    <source>
        <dbReference type="Proteomes" id="UP000052167"/>
    </source>
</evidence>
<dbReference type="EMBL" id="JOKJ01000005">
    <property type="protein sequence ID" value="KEQ09910.1"/>
    <property type="molecule type" value="Genomic_DNA"/>
</dbReference>
<keyword evidence="1" id="KW-1133">Transmembrane helix</keyword>
<proteinExistence type="predicted"/>
<sequence length="103" mass="11333">MFIDDQKKTNRLGLLRSPFPLAFLALIGCAVMLLVLIGRPSVPTIAASPFPSTTVLHAATLFADQRLMFFMLLGGFVLMAGGCFVLSRRSFRDTVKAELKRTK</sequence>
<reference evidence="2 3" key="1">
    <citation type="submission" date="2014-06" db="EMBL/GenBank/DDBJ databases">
        <title>Rhizobium pelagicum/R2-400B4.</title>
        <authorList>
            <person name="Kimes N.E."/>
            <person name="Lopez-Perez M."/>
        </authorList>
    </citation>
    <scope>NUCLEOTIDE SEQUENCE [LARGE SCALE GENOMIC DNA]</scope>
    <source>
        <strain evidence="2 3">R2-400B4</strain>
    </source>
</reference>
<name>A0A922P218_9HYPH</name>
<keyword evidence="1" id="KW-0472">Membrane</keyword>